<keyword evidence="5" id="KW-0479">Metal-binding</keyword>
<feature type="region of interest" description="Disordered" evidence="13">
    <location>
        <begin position="434"/>
        <end position="458"/>
    </location>
</feature>
<feature type="non-terminal residue" evidence="15">
    <location>
        <position position="539"/>
    </location>
</feature>
<dbReference type="Pfam" id="PF01853">
    <property type="entry name" value="MOZ_SAS"/>
    <property type="match status" value="1"/>
</dbReference>
<comment type="catalytic activity">
    <reaction evidence="12">
        <text>L-lysyl-[protein] + acetyl-CoA = N(6)-acetyl-L-lysyl-[protein] + CoA + H(+)</text>
        <dbReference type="Rhea" id="RHEA:45948"/>
        <dbReference type="Rhea" id="RHEA-COMP:9752"/>
        <dbReference type="Rhea" id="RHEA-COMP:10731"/>
        <dbReference type="ChEBI" id="CHEBI:15378"/>
        <dbReference type="ChEBI" id="CHEBI:29969"/>
        <dbReference type="ChEBI" id="CHEBI:57287"/>
        <dbReference type="ChEBI" id="CHEBI:57288"/>
        <dbReference type="ChEBI" id="CHEBI:61930"/>
        <dbReference type="EC" id="2.3.1.48"/>
    </reaction>
</comment>
<dbReference type="Proteomes" id="UP000094236">
    <property type="component" value="Unassembled WGS sequence"/>
</dbReference>
<dbReference type="EMBL" id="KV454012">
    <property type="protein sequence ID" value="ODV97382.1"/>
    <property type="molecule type" value="Genomic_DNA"/>
</dbReference>
<evidence type="ECO:0000256" key="6">
    <source>
        <dbReference type="ARBA" id="ARBA00022771"/>
    </source>
</evidence>
<feature type="compositionally biased region" description="Polar residues" evidence="13">
    <location>
        <begin position="1"/>
        <end position="11"/>
    </location>
</feature>
<evidence type="ECO:0000256" key="3">
    <source>
        <dbReference type="ARBA" id="ARBA00013184"/>
    </source>
</evidence>
<dbReference type="Gene3D" id="1.10.10.10">
    <property type="entry name" value="Winged helix-like DNA-binding domain superfamily/Winged helix DNA-binding domain"/>
    <property type="match status" value="1"/>
</dbReference>
<dbReference type="GO" id="GO:0003712">
    <property type="term" value="F:transcription coregulator activity"/>
    <property type="evidence" value="ECO:0007669"/>
    <property type="project" value="TreeGrafter"/>
</dbReference>
<evidence type="ECO:0000256" key="9">
    <source>
        <dbReference type="ARBA" id="ARBA00022990"/>
    </source>
</evidence>
<reference evidence="16" key="1">
    <citation type="submission" date="2016-05" db="EMBL/GenBank/DDBJ databases">
        <title>Comparative genomics of biotechnologically important yeasts.</title>
        <authorList>
            <consortium name="DOE Joint Genome Institute"/>
            <person name="Riley R."/>
            <person name="Haridas S."/>
            <person name="Wolfe K.H."/>
            <person name="Lopes M.R."/>
            <person name="Hittinger C.T."/>
            <person name="Goker M."/>
            <person name="Salamov A."/>
            <person name="Wisecaver J."/>
            <person name="Long T.M."/>
            <person name="Aerts A.L."/>
            <person name="Barry K."/>
            <person name="Choi C."/>
            <person name="Clum A."/>
            <person name="Coughlan A.Y."/>
            <person name="Deshpande S."/>
            <person name="Douglass A.P."/>
            <person name="Hanson S.J."/>
            <person name="Klenk H.-P."/>
            <person name="Labutti K."/>
            <person name="Lapidus A."/>
            <person name="Lindquist E."/>
            <person name="Lipzen A."/>
            <person name="Meier-Kolthoff J.P."/>
            <person name="Ohm R.A."/>
            <person name="Otillar R.P."/>
            <person name="Pangilinan J."/>
            <person name="Peng Y."/>
            <person name="Rokas A."/>
            <person name="Rosa C.A."/>
            <person name="Scheuner C."/>
            <person name="Sibirny A.A."/>
            <person name="Slot J.C."/>
            <person name="Stielow J.B."/>
            <person name="Sun H."/>
            <person name="Kurtzman C.P."/>
            <person name="Blackwell M."/>
            <person name="Grigoriev I.V."/>
            <person name="Jeffries T.W."/>
        </authorList>
    </citation>
    <scope>NUCLEOTIDE SEQUENCE [LARGE SCALE GENOMIC DNA]</scope>
    <source>
        <strain evidence="16">NRRL Y-2460</strain>
    </source>
</reference>
<evidence type="ECO:0000256" key="12">
    <source>
        <dbReference type="RuleBase" id="RU361211"/>
    </source>
</evidence>
<dbReference type="Gene3D" id="3.30.60.60">
    <property type="entry name" value="N-acetyl transferase-like"/>
    <property type="match status" value="1"/>
</dbReference>
<proteinExistence type="inferred from homology"/>
<evidence type="ECO:0000259" key="14">
    <source>
        <dbReference type="PROSITE" id="PS51726"/>
    </source>
</evidence>
<protein>
    <recommendedName>
        <fullName evidence="3 12">Histone acetyltransferase</fullName>
        <ecNumber evidence="3 12">2.3.1.48</ecNumber>
    </recommendedName>
</protein>
<dbReference type="EC" id="2.3.1.48" evidence="3 12"/>
<dbReference type="PROSITE" id="PS51726">
    <property type="entry name" value="MYST_HAT"/>
    <property type="match status" value="1"/>
</dbReference>
<keyword evidence="16" id="KW-1185">Reference proteome</keyword>
<name>A0A1E4U056_PACTA</name>
<evidence type="ECO:0000256" key="7">
    <source>
        <dbReference type="ARBA" id="ARBA00022833"/>
    </source>
</evidence>
<dbReference type="GO" id="GO:0031507">
    <property type="term" value="P:heterochromatin formation"/>
    <property type="evidence" value="ECO:0007669"/>
    <property type="project" value="UniProtKB-ARBA"/>
</dbReference>
<feature type="compositionally biased region" description="Acidic residues" evidence="13">
    <location>
        <begin position="518"/>
        <end position="539"/>
    </location>
</feature>
<feature type="region of interest" description="Disordered" evidence="13">
    <location>
        <begin position="1"/>
        <end position="26"/>
    </location>
</feature>
<dbReference type="PANTHER" id="PTHR10615:SF161">
    <property type="entry name" value="HISTONE ACETYLTRANSFERASE KAT7"/>
    <property type="match status" value="1"/>
</dbReference>
<gene>
    <name evidence="15" type="ORF">PACTADRAFT_28613</name>
</gene>
<evidence type="ECO:0000313" key="15">
    <source>
        <dbReference type="EMBL" id="ODV97382.1"/>
    </source>
</evidence>
<dbReference type="OrthoDB" id="787137at2759"/>
<dbReference type="Gene3D" id="3.40.630.30">
    <property type="match status" value="1"/>
</dbReference>
<evidence type="ECO:0000256" key="8">
    <source>
        <dbReference type="ARBA" id="ARBA00022853"/>
    </source>
</evidence>
<keyword evidence="7" id="KW-0862">Zinc</keyword>
<dbReference type="AlphaFoldDB" id="A0A1E4U056"/>
<dbReference type="GO" id="GO:0006357">
    <property type="term" value="P:regulation of transcription by RNA polymerase II"/>
    <property type="evidence" value="ECO:0007669"/>
    <property type="project" value="TreeGrafter"/>
</dbReference>
<evidence type="ECO:0000256" key="2">
    <source>
        <dbReference type="ARBA" id="ARBA00010107"/>
    </source>
</evidence>
<feature type="active site" description="Proton donor/acceptor" evidence="11">
    <location>
        <position position="277"/>
    </location>
</feature>
<keyword evidence="8" id="KW-0156">Chromatin regulator</keyword>
<dbReference type="GO" id="GO:0008270">
    <property type="term" value="F:zinc ion binding"/>
    <property type="evidence" value="ECO:0007669"/>
    <property type="project" value="UniProtKB-KW"/>
</dbReference>
<organism evidence="15 16">
    <name type="scientific">Pachysolen tannophilus NRRL Y-2460</name>
    <dbReference type="NCBI Taxonomy" id="669874"/>
    <lineage>
        <taxon>Eukaryota</taxon>
        <taxon>Fungi</taxon>
        <taxon>Dikarya</taxon>
        <taxon>Ascomycota</taxon>
        <taxon>Saccharomycotina</taxon>
        <taxon>Pichiomycetes</taxon>
        <taxon>Pachysolenaceae</taxon>
        <taxon>Pachysolen</taxon>
    </lineage>
</organism>
<feature type="region of interest" description="Disordered" evidence="13">
    <location>
        <begin position="497"/>
        <end position="539"/>
    </location>
</feature>
<dbReference type="InterPro" id="IPR002717">
    <property type="entry name" value="HAT_MYST-type"/>
</dbReference>
<keyword evidence="4" id="KW-0808">Transferase</keyword>
<dbReference type="InterPro" id="IPR050603">
    <property type="entry name" value="MYST_HAT"/>
</dbReference>
<keyword evidence="6" id="KW-0863">Zinc-finger</keyword>
<dbReference type="InterPro" id="IPR040706">
    <property type="entry name" value="Zf-MYST"/>
</dbReference>
<dbReference type="InterPro" id="IPR036388">
    <property type="entry name" value="WH-like_DNA-bd_sf"/>
</dbReference>
<dbReference type="GO" id="GO:0004402">
    <property type="term" value="F:histone acetyltransferase activity"/>
    <property type="evidence" value="ECO:0007669"/>
    <property type="project" value="InterPro"/>
</dbReference>
<dbReference type="FunFam" id="3.30.60.60:FF:000001">
    <property type="entry name" value="Histone acetyltransferase"/>
    <property type="match status" value="1"/>
</dbReference>
<evidence type="ECO:0000256" key="1">
    <source>
        <dbReference type="ARBA" id="ARBA00004123"/>
    </source>
</evidence>
<sequence>IIRIKNSSQKQSTKKDNGLTNEDIDDEENELPYNGILSFEDANSYFTAPSSEDRDFFNRALKDSEMLRYKNSDLSRVSREDAYLDSVDEEALAYHGNIGPVSKIKCIHISGFEIDTWYTAPYPEEYSSKPVLHICEYCLKYMNSKFIAERHALKCNLNRHPPGNEIYRWGKNAIFEIDGRKNTIYCQNLCLLAKLFLNSKTLYYDVEPFMFYVLTEIDEFNNFHFVGYFSKEKLNSTNYNVSCILTLPIYQRKGYGNLLIDFSYLLTRREFKYGTPEKPLSDLGLLSYKNYWKVTVCFKLKEIVKMVGNTANIQISIHELSNSTGIIQSDIVTALENLNFLIRDPVTGNYAISVNMNKVCDVIEKWEAKNYTKLNPDRLLFKPVIFGPSGGINTTTTMGNRLMNGISIITNFMKDDIDDIRNIEDQTLEEITNRTKENFRTGSHSDGINNGEEDDDDEQIGSRYLLCYPGMNLVKGKKNNVDVYRLGTRTKRRKIVLDESDEEESVDVNNKQTADISSGDDNDDDDDDEVDDDDDEVDD</sequence>
<dbReference type="GO" id="GO:0003682">
    <property type="term" value="F:chromatin binding"/>
    <property type="evidence" value="ECO:0007669"/>
    <property type="project" value="TreeGrafter"/>
</dbReference>
<evidence type="ECO:0000256" key="13">
    <source>
        <dbReference type="SAM" id="MobiDB-lite"/>
    </source>
</evidence>
<dbReference type="Pfam" id="PF17772">
    <property type="entry name" value="zf-MYST"/>
    <property type="match status" value="1"/>
</dbReference>
<evidence type="ECO:0000256" key="11">
    <source>
        <dbReference type="PIRSR" id="PIRSR602717-51"/>
    </source>
</evidence>
<dbReference type="InterPro" id="IPR016181">
    <property type="entry name" value="Acyl_CoA_acyltransferase"/>
</dbReference>
<accession>A0A1E4U056</accession>
<feature type="domain" description="MYST-type HAT" evidence="14">
    <location>
        <begin position="99"/>
        <end position="383"/>
    </location>
</feature>
<dbReference type="PANTHER" id="PTHR10615">
    <property type="entry name" value="HISTONE ACETYLTRANSFERASE"/>
    <property type="match status" value="1"/>
</dbReference>
<dbReference type="STRING" id="669874.A0A1E4U056"/>
<dbReference type="FunFam" id="3.40.630.30:FF:000001">
    <property type="entry name" value="Histone acetyltransferase"/>
    <property type="match status" value="1"/>
</dbReference>
<keyword evidence="9" id="KW-0007">Acetylation</keyword>
<dbReference type="SUPFAM" id="SSF55729">
    <property type="entry name" value="Acyl-CoA N-acyltransferases (Nat)"/>
    <property type="match status" value="1"/>
</dbReference>
<feature type="non-terminal residue" evidence="15">
    <location>
        <position position="1"/>
    </location>
</feature>
<dbReference type="GO" id="GO:1990467">
    <property type="term" value="C:NuA3a histone acetyltransferase complex"/>
    <property type="evidence" value="ECO:0007669"/>
    <property type="project" value="TreeGrafter"/>
</dbReference>
<evidence type="ECO:0000256" key="5">
    <source>
        <dbReference type="ARBA" id="ARBA00022723"/>
    </source>
</evidence>
<comment type="subcellular location">
    <subcellularLocation>
        <location evidence="1 12">Nucleus</location>
    </subcellularLocation>
</comment>
<keyword evidence="10 12" id="KW-0539">Nucleus</keyword>
<comment type="similarity">
    <text evidence="2 12">Belongs to the MYST (SAS/MOZ) family.</text>
</comment>
<evidence type="ECO:0000256" key="10">
    <source>
        <dbReference type="ARBA" id="ARBA00023242"/>
    </source>
</evidence>
<dbReference type="GO" id="GO:0005634">
    <property type="term" value="C:nucleus"/>
    <property type="evidence" value="ECO:0007669"/>
    <property type="project" value="UniProtKB-SubCell"/>
</dbReference>
<evidence type="ECO:0000313" key="16">
    <source>
        <dbReference type="Proteomes" id="UP000094236"/>
    </source>
</evidence>
<evidence type="ECO:0000256" key="4">
    <source>
        <dbReference type="ARBA" id="ARBA00022679"/>
    </source>
</evidence>